<protein>
    <submittedName>
        <fullName evidence="2">Uncharacterized protein</fullName>
    </submittedName>
</protein>
<feature type="compositionally biased region" description="Polar residues" evidence="1">
    <location>
        <begin position="115"/>
        <end position="134"/>
    </location>
</feature>
<evidence type="ECO:0000313" key="3">
    <source>
        <dbReference type="Proteomes" id="UP000014480"/>
    </source>
</evidence>
<evidence type="ECO:0000313" key="2">
    <source>
        <dbReference type="EMBL" id="TDZ19151.1"/>
    </source>
</evidence>
<proteinExistence type="predicted"/>
<comment type="caution">
    <text evidence="2">The sequence shown here is derived from an EMBL/GenBank/DDBJ whole genome shotgun (WGS) entry which is preliminary data.</text>
</comment>
<gene>
    <name evidence="2" type="ORF">Cob_v007925</name>
</gene>
<name>A0A484FN81_COLOR</name>
<feature type="region of interest" description="Disordered" evidence="1">
    <location>
        <begin position="112"/>
        <end position="134"/>
    </location>
</feature>
<dbReference type="Proteomes" id="UP000014480">
    <property type="component" value="Unassembled WGS sequence"/>
</dbReference>
<accession>A0A484FN81</accession>
<reference evidence="3" key="1">
    <citation type="journal article" date="2013" name="New Phytol.">
        <title>Comparative genomic and transcriptomic analyses reveal the hemibiotrophic stage shift of Colletotrichum fungi.</title>
        <authorList>
            <person name="Gan P."/>
            <person name="Ikeda K."/>
            <person name="Irieda H."/>
            <person name="Narusaka M."/>
            <person name="O'Connell R.J."/>
            <person name="Narusaka Y."/>
            <person name="Takano Y."/>
            <person name="Kubo Y."/>
            <person name="Shirasu K."/>
        </authorList>
    </citation>
    <scope>NUCLEOTIDE SEQUENCE [LARGE SCALE GENOMIC DNA]</scope>
    <source>
        <strain evidence="3">104-T / ATCC 96160 / CBS 514.97 / LARS 414 / MAFF 240422</strain>
    </source>
</reference>
<sequence>MTENPYFFTANQFYSILNGKTDGTSIPQRFENEGSSKREQSTKSRQPSSYVRDHGLAEDPCQTAGLSHAVLRTVELVTRHQSCGPTNPETALEWLCLNASTLQENIRTAPASALSGVSSPQVSRHGNQTRPVVF</sequence>
<dbReference type="AlphaFoldDB" id="A0A484FN81"/>
<evidence type="ECO:0000256" key="1">
    <source>
        <dbReference type="SAM" id="MobiDB-lite"/>
    </source>
</evidence>
<dbReference type="EMBL" id="AMCV02000021">
    <property type="protein sequence ID" value="TDZ19151.1"/>
    <property type="molecule type" value="Genomic_DNA"/>
</dbReference>
<reference evidence="3" key="2">
    <citation type="journal article" date="2019" name="Mol. Plant Microbe Interact.">
        <title>Genome sequence resources for four phytopathogenic fungi from the Colletotrichum orbiculare species complex.</title>
        <authorList>
            <person name="Gan P."/>
            <person name="Tsushima A."/>
            <person name="Narusaka M."/>
            <person name="Narusaka Y."/>
            <person name="Takano Y."/>
            <person name="Kubo Y."/>
            <person name="Shirasu K."/>
        </authorList>
    </citation>
    <scope>GENOME REANNOTATION</scope>
    <source>
        <strain evidence="3">104-T / ATCC 96160 / CBS 514.97 / LARS 414 / MAFF 240422</strain>
    </source>
</reference>
<feature type="compositionally biased region" description="Basic and acidic residues" evidence="1">
    <location>
        <begin position="30"/>
        <end position="42"/>
    </location>
</feature>
<organism evidence="2 3">
    <name type="scientific">Colletotrichum orbiculare (strain 104-T / ATCC 96160 / CBS 514.97 / LARS 414 / MAFF 240422)</name>
    <name type="common">Cucumber anthracnose fungus</name>
    <name type="synonym">Colletotrichum lagenarium</name>
    <dbReference type="NCBI Taxonomy" id="1213857"/>
    <lineage>
        <taxon>Eukaryota</taxon>
        <taxon>Fungi</taxon>
        <taxon>Dikarya</taxon>
        <taxon>Ascomycota</taxon>
        <taxon>Pezizomycotina</taxon>
        <taxon>Sordariomycetes</taxon>
        <taxon>Hypocreomycetidae</taxon>
        <taxon>Glomerellales</taxon>
        <taxon>Glomerellaceae</taxon>
        <taxon>Colletotrichum</taxon>
        <taxon>Colletotrichum orbiculare species complex</taxon>
    </lineage>
</organism>
<keyword evidence="3" id="KW-1185">Reference proteome</keyword>
<feature type="region of interest" description="Disordered" evidence="1">
    <location>
        <begin position="24"/>
        <end position="57"/>
    </location>
</feature>